<dbReference type="WBParaSite" id="TTAC_0000323901-mRNA-1">
    <property type="protein sequence ID" value="TTAC_0000323901-mRNA-1"/>
    <property type="gene ID" value="TTAC_0000323901"/>
</dbReference>
<keyword evidence="1" id="KW-0175">Coiled coil</keyword>
<evidence type="ECO:0000256" key="1">
    <source>
        <dbReference type="SAM" id="Coils"/>
    </source>
</evidence>
<proteinExistence type="predicted"/>
<sequence>LTAEKTRLSEELKQALEHTIELKEQVDAALGADQMVSVLTQKNLELEEAVEKLTEERNDLESLCEMNDELLEGERERQLELAEQVDLARGQMRELVRQLEASRETVADYEQTISKFREVVTQLQTQNTQLGQALADARRSASSASLAAMAADQSATAAEASALMLGNPAGKQMEAQTVAKVMPPFSRLN</sequence>
<reference evidence="2" key="1">
    <citation type="submission" date="2017-02" db="UniProtKB">
        <authorList>
            <consortium name="WormBaseParasite"/>
        </authorList>
    </citation>
    <scope>IDENTIFICATION</scope>
</reference>
<evidence type="ECO:0000313" key="2">
    <source>
        <dbReference type="WBParaSite" id="TTAC_0000323901-mRNA-1"/>
    </source>
</evidence>
<name>A0A0R3WR49_HYDTA</name>
<feature type="coiled-coil region" evidence="1">
    <location>
        <begin position="5"/>
        <end position="126"/>
    </location>
</feature>
<organism evidence="2">
    <name type="scientific">Hydatigena taeniaeformis</name>
    <name type="common">Feline tapeworm</name>
    <name type="synonym">Taenia taeniaeformis</name>
    <dbReference type="NCBI Taxonomy" id="6205"/>
    <lineage>
        <taxon>Eukaryota</taxon>
        <taxon>Metazoa</taxon>
        <taxon>Spiralia</taxon>
        <taxon>Lophotrochozoa</taxon>
        <taxon>Platyhelminthes</taxon>
        <taxon>Cestoda</taxon>
        <taxon>Eucestoda</taxon>
        <taxon>Cyclophyllidea</taxon>
        <taxon>Taeniidae</taxon>
        <taxon>Hydatigera</taxon>
    </lineage>
</organism>
<protein>
    <submittedName>
        <fullName evidence="2">Dynactin domain-containing protein</fullName>
    </submittedName>
</protein>
<dbReference type="AlphaFoldDB" id="A0A0R3WR49"/>
<dbReference type="STRING" id="6205.A0A0R3WR49"/>
<accession>A0A0R3WR49</accession>